<gene>
    <name evidence="2" type="ORF">C7389_10540</name>
</gene>
<dbReference type="InterPro" id="IPR017926">
    <property type="entry name" value="GATASE"/>
</dbReference>
<dbReference type="SUPFAM" id="SSF52317">
    <property type="entry name" value="Class I glutamine amidotransferase-like"/>
    <property type="match status" value="1"/>
</dbReference>
<keyword evidence="3" id="KW-1185">Reference proteome</keyword>
<dbReference type="PANTHER" id="PTHR42695">
    <property type="entry name" value="GLUTAMINE AMIDOTRANSFERASE YLR126C-RELATED"/>
    <property type="match status" value="1"/>
</dbReference>
<accession>A0A4R6E629</accession>
<name>A0A4R6E629_9RHOO</name>
<dbReference type="PROSITE" id="PS51273">
    <property type="entry name" value="GATASE_TYPE_1"/>
    <property type="match status" value="1"/>
</dbReference>
<dbReference type="Gene3D" id="3.40.50.880">
    <property type="match status" value="1"/>
</dbReference>
<dbReference type="Proteomes" id="UP000295129">
    <property type="component" value="Unassembled WGS sequence"/>
</dbReference>
<dbReference type="PANTHER" id="PTHR42695:SF5">
    <property type="entry name" value="GLUTAMINE AMIDOTRANSFERASE YLR126C-RELATED"/>
    <property type="match status" value="1"/>
</dbReference>
<evidence type="ECO:0000259" key="1">
    <source>
        <dbReference type="Pfam" id="PF00117"/>
    </source>
</evidence>
<dbReference type="CDD" id="cd01741">
    <property type="entry name" value="GATase1_1"/>
    <property type="match status" value="1"/>
</dbReference>
<comment type="caution">
    <text evidence="2">The sequence shown here is derived from an EMBL/GenBank/DDBJ whole genome shotgun (WGS) entry which is preliminary data.</text>
</comment>
<dbReference type="InterPro" id="IPR029062">
    <property type="entry name" value="Class_I_gatase-like"/>
</dbReference>
<evidence type="ECO:0000313" key="3">
    <source>
        <dbReference type="Proteomes" id="UP000295129"/>
    </source>
</evidence>
<proteinExistence type="predicted"/>
<organism evidence="2 3">
    <name type="scientific">Azoarcus indigens</name>
    <dbReference type="NCBI Taxonomy" id="29545"/>
    <lineage>
        <taxon>Bacteria</taxon>
        <taxon>Pseudomonadati</taxon>
        <taxon>Pseudomonadota</taxon>
        <taxon>Betaproteobacteria</taxon>
        <taxon>Rhodocyclales</taxon>
        <taxon>Zoogloeaceae</taxon>
        <taxon>Azoarcus</taxon>
    </lineage>
</organism>
<dbReference type="InterPro" id="IPR044992">
    <property type="entry name" value="ChyE-like"/>
</dbReference>
<sequence>MKPVAIFQHTEVGAPGALPAVLEQLGIPSVVIPLVDGAPVPESPSAYSGLVFMGGYMGVNDGLPWMEQEFQLIREADRQGIPVAGHCLGSQILAHALGAQVRRNPRREIGWQRIKVAAVPYAAEWFGGDAGAEIPVFQWHGDTFELPPGAVLLASSADCPHQVFVARDRHLGMQCHLEMTPALIELSVERNGHEIDRELAAGNPAVSSRAETLRDADNRSAAMHAVMKRLYQRWSRKLAV</sequence>
<protein>
    <submittedName>
        <fullName evidence="2">GMP synthase-like glutamine amidotransferase</fullName>
    </submittedName>
</protein>
<evidence type="ECO:0000313" key="2">
    <source>
        <dbReference type="EMBL" id="TDN53367.1"/>
    </source>
</evidence>
<dbReference type="GO" id="GO:0016740">
    <property type="term" value="F:transferase activity"/>
    <property type="evidence" value="ECO:0007669"/>
    <property type="project" value="UniProtKB-KW"/>
</dbReference>
<dbReference type="GO" id="GO:0005829">
    <property type="term" value="C:cytosol"/>
    <property type="evidence" value="ECO:0007669"/>
    <property type="project" value="TreeGrafter"/>
</dbReference>
<dbReference type="EMBL" id="SNVV01000005">
    <property type="protein sequence ID" value="TDN53367.1"/>
    <property type="molecule type" value="Genomic_DNA"/>
</dbReference>
<dbReference type="Pfam" id="PF00117">
    <property type="entry name" value="GATase"/>
    <property type="match status" value="1"/>
</dbReference>
<feature type="domain" description="Glutamine amidotransferase" evidence="1">
    <location>
        <begin position="22"/>
        <end position="183"/>
    </location>
</feature>
<dbReference type="RefSeq" id="WP_133589921.1">
    <property type="nucleotide sequence ID" value="NZ_SNVV01000005.1"/>
</dbReference>
<keyword evidence="2" id="KW-0315">Glutamine amidotransferase</keyword>
<dbReference type="OrthoDB" id="9813383at2"/>
<dbReference type="AlphaFoldDB" id="A0A4R6E629"/>
<keyword evidence="2" id="KW-0808">Transferase</keyword>
<reference evidence="2 3" key="1">
    <citation type="submission" date="2019-03" db="EMBL/GenBank/DDBJ databases">
        <title>Genomic Encyclopedia of Type Strains, Phase IV (KMG-IV): sequencing the most valuable type-strain genomes for metagenomic binning, comparative biology and taxonomic classification.</title>
        <authorList>
            <person name="Goeker M."/>
        </authorList>
    </citation>
    <scope>NUCLEOTIDE SEQUENCE [LARGE SCALE GENOMIC DNA]</scope>
    <source>
        <strain evidence="2 3">DSM 12121</strain>
    </source>
</reference>